<evidence type="ECO:0000313" key="8">
    <source>
        <dbReference type="Proteomes" id="UP000054466"/>
    </source>
</evidence>
<dbReference type="GO" id="GO:0003677">
    <property type="term" value="F:DNA binding"/>
    <property type="evidence" value="ECO:0007669"/>
    <property type="project" value="InterPro"/>
</dbReference>
<dbReference type="CDD" id="cd12148">
    <property type="entry name" value="fungal_TF_MHR"/>
    <property type="match status" value="1"/>
</dbReference>
<evidence type="ECO:0000259" key="6">
    <source>
        <dbReference type="SMART" id="SM00906"/>
    </source>
</evidence>
<dbReference type="InterPro" id="IPR050815">
    <property type="entry name" value="TF_fung"/>
</dbReference>
<evidence type="ECO:0000256" key="3">
    <source>
        <dbReference type="ARBA" id="ARBA00023015"/>
    </source>
</evidence>
<dbReference type="InterPro" id="IPR007219">
    <property type="entry name" value="XnlR_reg_dom"/>
</dbReference>
<dbReference type="GeneID" id="27340252"/>
<organism evidence="7 8">
    <name type="scientific">Cladophialophora immunda</name>
    <dbReference type="NCBI Taxonomy" id="569365"/>
    <lineage>
        <taxon>Eukaryota</taxon>
        <taxon>Fungi</taxon>
        <taxon>Dikarya</taxon>
        <taxon>Ascomycota</taxon>
        <taxon>Pezizomycotina</taxon>
        <taxon>Eurotiomycetes</taxon>
        <taxon>Chaetothyriomycetidae</taxon>
        <taxon>Chaetothyriales</taxon>
        <taxon>Herpotrichiellaceae</taxon>
        <taxon>Cladophialophora</taxon>
    </lineage>
</organism>
<dbReference type="VEuPathDB" id="FungiDB:PV07_01058"/>
<dbReference type="OrthoDB" id="270167at2759"/>
<keyword evidence="3" id="KW-0805">Transcription regulation</keyword>
<name>A0A0D2CSW5_9EURO</name>
<keyword evidence="5" id="KW-0539">Nucleus</keyword>
<evidence type="ECO:0000256" key="5">
    <source>
        <dbReference type="ARBA" id="ARBA00023242"/>
    </source>
</evidence>
<dbReference type="RefSeq" id="XP_016254484.1">
    <property type="nucleotide sequence ID" value="XM_016387556.1"/>
</dbReference>
<dbReference type="Proteomes" id="UP000054466">
    <property type="component" value="Unassembled WGS sequence"/>
</dbReference>
<dbReference type="GO" id="GO:0008270">
    <property type="term" value="F:zinc ion binding"/>
    <property type="evidence" value="ECO:0007669"/>
    <property type="project" value="InterPro"/>
</dbReference>
<dbReference type="PANTHER" id="PTHR47338">
    <property type="entry name" value="ZN(II)2CYS6 TRANSCRIPTION FACTOR (EUROFUNG)-RELATED"/>
    <property type="match status" value="1"/>
</dbReference>
<dbReference type="Pfam" id="PF04082">
    <property type="entry name" value="Fungal_trans"/>
    <property type="match status" value="1"/>
</dbReference>
<dbReference type="GO" id="GO:0000981">
    <property type="term" value="F:DNA-binding transcription factor activity, RNA polymerase II-specific"/>
    <property type="evidence" value="ECO:0007669"/>
    <property type="project" value="InterPro"/>
</dbReference>
<evidence type="ECO:0000313" key="7">
    <source>
        <dbReference type="EMBL" id="KIW34268.1"/>
    </source>
</evidence>
<evidence type="ECO:0000256" key="2">
    <source>
        <dbReference type="ARBA" id="ARBA00022723"/>
    </source>
</evidence>
<proteinExistence type="predicted"/>
<evidence type="ECO:0000256" key="1">
    <source>
        <dbReference type="ARBA" id="ARBA00004123"/>
    </source>
</evidence>
<sequence>MRMIAYVPHDGTATGTGNMNESLYRQVKRMLLLTELECKPSLDLVQAWLLMASYEIGHGLESAAYLSIGSCARLAILLGLERKFDGGANSTLMEEKSRTWWGIVIVERHINLAFPHRPLLTSDPEANGYLPAYDDDKWDDGSGQSRASVPMTTSSDIPAGPFAREVQAATLLGRTLTHITKPTPDVEFNVAESRQLDRTLTSFLSVLPAEDVLKPCSAYCGAMGICTSALLLLHTYEVNHQHNFQNDWHNFPSSQDAIGFCCDFVIERAAKYTSELATVDIDSLSPFAPHAIYQASVLQYRFLAQSGSNKHTADIRLRLDMLEEMLASFSRRWGTAGEGVPFHVRDMPFPY</sequence>
<keyword evidence="8" id="KW-1185">Reference proteome</keyword>
<dbReference type="HOGENOM" id="CLU_023880_3_0_1"/>
<evidence type="ECO:0000256" key="4">
    <source>
        <dbReference type="ARBA" id="ARBA00023163"/>
    </source>
</evidence>
<dbReference type="GO" id="GO:0005634">
    <property type="term" value="C:nucleus"/>
    <property type="evidence" value="ECO:0007669"/>
    <property type="project" value="UniProtKB-SubCell"/>
</dbReference>
<keyword evidence="4" id="KW-0804">Transcription</keyword>
<dbReference type="PANTHER" id="PTHR47338:SF20">
    <property type="entry name" value="ZN(II)2CYS6 TRANSCRIPTION FACTOR (EUROFUNG)"/>
    <property type="match status" value="1"/>
</dbReference>
<protein>
    <recommendedName>
        <fullName evidence="6">Xylanolytic transcriptional activator regulatory domain-containing protein</fullName>
    </recommendedName>
</protein>
<gene>
    <name evidence="7" type="ORF">PV07_01058</name>
</gene>
<comment type="subcellular location">
    <subcellularLocation>
        <location evidence="1">Nucleus</location>
    </subcellularLocation>
</comment>
<dbReference type="EMBL" id="KN847040">
    <property type="protein sequence ID" value="KIW34268.1"/>
    <property type="molecule type" value="Genomic_DNA"/>
</dbReference>
<reference evidence="7 8" key="1">
    <citation type="submission" date="2015-01" db="EMBL/GenBank/DDBJ databases">
        <title>The Genome Sequence of Cladophialophora immunda CBS83496.</title>
        <authorList>
            <consortium name="The Broad Institute Genomics Platform"/>
            <person name="Cuomo C."/>
            <person name="de Hoog S."/>
            <person name="Gorbushina A."/>
            <person name="Stielow B."/>
            <person name="Teixiera M."/>
            <person name="Abouelleil A."/>
            <person name="Chapman S.B."/>
            <person name="Priest M."/>
            <person name="Young S.K."/>
            <person name="Wortman J."/>
            <person name="Nusbaum C."/>
            <person name="Birren B."/>
        </authorList>
    </citation>
    <scope>NUCLEOTIDE SEQUENCE [LARGE SCALE GENOMIC DNA]</scope>
    <source>
        <strain evidence="7 8">CBS 83496</strain>
    </source>
</reference>
<dbReference type="GO" id="GO:0006351">
    <property type="term" value="P:DNA-templated transcription"/>
    <property type="evidence" value="ECO:0007669"/>
    <property type="project" value="InterPro"/>
</dbReference>
<dbReference type="SMART" id="SM00906">
    <property type="entry name" value="Fungal_trans"/>
    <property type="match status" value="1"/>
</dbReference>
<accession>A0A0D2CSW5</accession>
<keyword evidence="2" id="KW-0479">Metal-binding</keyword>
<feature type="domain" description="Xylanolytic transcriptional activator regulatory" evidence="6">
    <location>
        <begin position="64"/>
        <end position="137"/>
    </location>
</feature>
<dbReference type="AlphaFoldDB" id="A0A0D2CSW5"/>